<reference evidence="2" key="2">
    <citation type="submission" date="2019-07" db="EMBL/GenBank/DDBJ databases">
        <title>Draft Genome Sequence of Bacillus thuringiensis Strain S906, an Isolate Toxic for Coleopteran and Lepidopteran.</title>
        <authorList>
            <person name="Grynberg P."/>
            <person name="Martins E.S."/>
            <person name="Queiroz P.R."/>
            <person name="Togawa R.C."/>
            <person name="Martins N.F."/>
            <person name="Praca L.B."/>
            <person name="Fiuza V."/>
            <person name="Ramos F."/>
            <person name="Silva E."/>
            <person name="Monnerat R.G."/>
        </authorList>
    </citation>
    <scope>NUCLEOTIDE SEQUENCE</scope>
    <source>
        <strain evidence="2">S906</strain>
    </source>
</reference>
<feature type="compositionally biased region" description="Basic residues" evidence="1">
    <location>
        <begin position="31"/>
        <end position="50"/>
    </location>
</feature>
<dbReference type="EMBL" id="VIGY01000019">
    <property type="protein sequence ID" value="MDN7078429.1"/>
    <property type="molecule type" value="Genomic_DNA"/>
</dbReference>
<gene>
    <name evidence="3" type="ORF">CN398_10050</name>
    <name evidence="2" type="ORF">FLM80_15305</name>
</gene>
<accession>A0A9X6VCW0</accession>
<feature type="compositionally biased region" description="Basic and acidic residues" evidence="1">
    <location>
        <begin position="51"/>
        <end position="66"/>
    </location>
</feature>
<comment type="caution">
    <text evidence="3">The sequence shown here is derived from an EMBL/GenBank/DDBJ whole genome shotgun (WGS) entry which is preliminary data.</text>
</comment>
<evidence type="ECO:0000256" key="1">
    <source>
        <dbReference type="SAM" id="MobiDB-lite"/>
    </source>
</evidence>
<dbReference type="RefSeq" id="WP_000738845.1">
    <property type="nucleotide sequence ID" value="NZ_CAKJXA010000023.1"/>
</dbReference>
<reference evidence="3 4" key="1">
    <citation type="submission" date="2017-09" db="EMBL/GenBank/DDBJ databases">
        <title>Large-scale bioinformatics analysis of Bacillus genomes uncovers conserved roles of natural products in bacterial physiology.</title>
        <authorList>
            <consortium name="Agbiome Team Llc"/>
            <person name="Bleich R.M."/>
            <person name="Kirk G.J."/>
            <person name="Santa Maria K.C."/>
            <person name="Allen S.E."/>
            <person name="Farag S."/>
            <person name="Shank E.A."/>
            <person name="Bowers A."/>
        </authorList>
    </citation>
    <scope>NUCLEOTIDE SEQUENCE [LARGE SCALE GENOMIC DNA]</scope>
    <source>
        <strain evidence="3 4">AFS015413</strain>
    </source>
</reference>
<evidence type="ECO:0000313" key="3">
    <source>
        <dbReference type="EMBL" id="PFB08053.1"/>
    </source>
</evidence>
<protein>
    <submittedName>
        <fullName evidence="3">Uncharacterized protein</fullName>
    </submittedName>
</protein>
<name>A0A9X6VCW0_BACTU</name>
<evidence type="ECO:0000313" key="4">
    <source>
        <dbReference type="Proteomes" id="UP000220397"/>
    </source>
</evidence>
<evidence type="ECO:0000313" key="2">
    <source>
        <dbReference type="EMBL" id="MDN7078429.1"/>
    </source>
</evidence>
<dbReference type="Proteomes" id="UP001168357">
    <property type="component" value="Unassembled WGS sequence"/>
</dbReference>
<dbReference type="AlphaFoldDB" id="A0A9X6VCW0"/>
<proteinExistence type="predicted"/>
<feature type="region of interest" description="Disordered" evidence="1">
    <location>
        <begin position="24"/>
        <end position="66"/>
    </location>
</feature>
<dbReference type="EMBL" id="NTUS01000026">
    <property type="protein sequence ID" value="PFB08053.1"/>
    <property type="molecule type" value="Genomic_DNA"/>
</dbReference>
<organism evidence="3 4">
    <name type="scientific">Bacillus thuringiensis</name>
    <dbReference type="NCBI Taxonomy" id="1428"/>
    <lineage>
        <taxon>Bacteria</taxon>
        <taxon>Bacillati</taxon>
        <taxon>Bacillota</taxon>
        <taxon>Bacilli</taxon>
        <taxon>Bacillales</taxon>
        <taxon>Bacillaceae</taxon>
        <taxon>Bacillus</taxon>
        <taxon>Bacillus cereus group</taxon>
    </lineage>
</organism>
<dbReference type="Proteomes" id="UP000220397">
    <property type="component" value="Unassembled WGS sequence"/>
</dbReference>
<sequence length="66" mass="7747">MKKMTIKIEGGHWKSKIDNIHEHLNEVNRGNGKHRTKKGKGSYSRKNKHKERYDSSSDKRNAPFNL</sequence>